<dbReference type="EMBL" id="AMCW01000055">
    <property type="protein sequence ID" value="EKK02522.1"/>
    <property type="molecule type" value="Genomic_DNA"/>
</dbReference>
<organism evidence="1 2">
    <name type="scientific">Rhodopirellula baltica SH28</name>
    <dbReference type="NCBI Taxonomy" id="993517"/>
    <lineage>
        <taxon>Bacteria</taxon>
        <taxon>Pseudomonadati</taxon>
        <taxon>Planctomycetota</taxon>
        <taxon>Planctomycetia</taxon>
        <taxon>Pirellulales</taxon>
        <taxon>Pirellulaceae</taxon>
        <taxon>Rhodopirellula</taxon>
    </lineage>
</organism>
<evidence type="ECO:0000313" key="1">
    <source>
        <dbReference type="EMBL" id="EKK02522.1"/>
    </source>
</evidence>
<proteinExistence type="predicted"/>
<dbReference type="Proteomes" id="UP000007993">
    <property type="component" value="Unassembled WGS sequence"/>
</dbReference>
<dbReference type="AlphaFoldDB" id="K5D6Z9"/>
<sequence>MNCYGGDPEIEFNRFPLIRPSTRCSMSVLNRCVLNHCVVSLALPAFLFVAVACPTNVQAQDAATAKPVTVDVFGAGSLKVPESFKKTTPRSRIIEHEFAVKDGEGDDAPSARITMMAAGGDVKANLDRWKNQFSGSNKKVAETEVKKEGDWETHVIEVSGTFTETMGGGPFSSGRKVQRENYKMMGAILVHPDSRKFFVKMYGPIALIESNRDLFKEMIASIDE</sequence>
<dbReference type="PATRIC" id="fig|993517.3.peg.2337"/>
<protein>
    <submittedName>
        <fullName evidence="1">Uncharacterized protein</fullName>
    </submittedName>
</protein>
<reference evidence="1 2" key="1">
    <citation type="journal article" date="2013" name="Mar. Genomics">
        <title>Expression of sulfatases in Rhodopirellula baltica and the diversity of sulfatases in the genus Rhodopirellula.</title>
        <authorList>
            <person name="Wegner C.E."/>
            <person name="Richter-Heitmann T."/>
            <person name="Klindworth A."/>
            <person name="Klockow C."/>
            <person name="Richter M."/>
            <person name="Achstetter T."/>
            <person name="Glockner F.O."/>
            <person name="Harder J."/>
        </authorList>
    </citation>
    <scope>NUCLEOTIDE SEQUENCE [LARGE SCALE GENOMIC DNA]</scope>
    <source>
        <strain evidence="1 2">SH28</strain>
    </source>
</reference>
<gene>
    <name evidence="1" type="ORF">RBSH_02156</name>
</gene>
<evidence type="ECO:0000313" key="2">
    <source>
        <dbReference type="Proteomes" id="UP000007993"/>
    </source>
</evidence>
<accession>K5D6Z9</accession>
<comment type="caution">
    <text evidence="1">The sequence shown here is derived from an EMBL/GenBank/DDBJ whole genome shotgun (WGS) entry which is preliminary data.</text>
</comment>
<name>K5D6Z9_RHOBT</name>